<comment type="caution">
    <text evidence="1">The sequence shown here is derived from an EMBL/GenBank/DDBJ whole genome shotgun (WGS) entry which is preliminary data.</text>
</comment>
<keyword evidence="4" id="KW-1185">Reference proteome</keyword>
<dbReference type="Proteomes" id="UP001155163">
    <property type="component" value="Unassembled WGS sequence"/>
</dbReference>
<dbReference type="Proteomes" id="UP001155059">
    <property type="component" value="Unassembled WGS sequence"/>
</dbReference>
<evidence type="ECO:0000313" key="1">
    <source>
        <dbReference type="EMBL" id="MCK9798976.1"/>
    </source>
</evidence>
<sequence>MTSPLAAIGMDSNFSQFMARQRIESQINLPRLFAAIDADPAIVGAGVVYIDADFNVVVLREFRPICSIAPKRVILREAKPYLAPQQFIEQVKNSPRESRLGTEVANAGLSCLSAYIGWSVVLAGSIAVPFTAGASAWVVALGVTAAAAGTAQCAIGGMRVVNELNNPQANDEMNDAEWYKTVAPILDGVSLAGVGGSAMATVRLLKASKASGIGKSWYQLLSGLNRQERAKLTKELLMLRDPSLTAKLLKLQQRAGALPKRFASAEIRHATITQIKDSLGALLTVTGSYTGDGHVKNATTIAVGLYEEFHE</sequence>
<organism evidence="1 3">
    <name type="scientific">Pseudomonas morbosilactucae</name>
    <dbReference type="NCBI Taxonomy" id="2938197"/>
    <lineage>
        <taxon>Bacteria</taxon>
        <taxon>Pseudomonadati</taxon>
        <taxon>Pseudomonadota</taxon>
        <taxon>Gammaproteobacteria</taxon>
        <taxon>Pseudomonadales</taxon>
        <taxon>Pseudomonadaceae</taxon>
        <taxon>Pseudomonas</taxon>
    </lineage>
</organism>
<evidence type="ECO:0000313" key="4">
    <source>
        <dbReference type="Proteomes" id="UP001155163"/>
    </source>
</evidence>
<evidence type="ECO:0000313" key="3">
    <source>
        <dbReference type="Proteomes" id="UP001155059"/>
    </source>
</evidence>
<accession>A0A9X1YVV2</accession>
<dbReference type="EMBL" id="JALQCW010000034">
    <property type="protein sequence ID" value="MCK9798976.1"/>
    <property type="molecule type" value="Genomic_DNA"/>
</dbReference>
<evidence type="ECO:0000313" key="2">
    <source>
        <dbReference type="EMBL" id="MCK9818241.1"/>
    </source>
</evidence>
<dbReference type="EMBL" id="JALQCX010000073">
    <property type="protein sequence ID" value="MCK9818241.1"/>
    <property type="molecule type" value="Genomic_DNA"/>
</dbReference>
<proteinExistence type="predicted"/>
<name>A0A9X1YVV2_9PSED</name>
<protein>
    <submittedName>
        <fullName evidence="1">NAD synthetase</fullName>
    </submittedName>
</protein>
<reference evidence="3 4" key="1">
    <citation type="journal article" date="2022" name="Int. J. Syst. Evol. Microbiol.">
        <title>Pseudomonas aegrilactucae sp. nov. and Pseudomonas morbosilactucae sp. nov., pathogens causing bacterial rot of lettuce in Japan.</title>
        <authorList>
            <person name="Sawada H."/>
            <person name="Fujikawa T."/>
            <person name="Satou M."/>
        </authorList>
    </citation>
    <scope>NUCLEOTIDE SEQUENCE [LARGE SCALE GENOMIC DNA]</scope>
    <source>
        <strain evidence="1 3">MAFF 302030</strain>
        <strain evidence="2 4">MAFF 302046</strain>
    </source>
</reference>
<reference evidence="3 4" key="2">
    <citation type="journal article" date="2023" name="Plant Pathol.">
        <title>Dismantling and reorganizing Pseudomonas marginalis sensu#lato.</title>
        <authorList>
            <person name="Sawada H."/>
            <person name="Fujikawa T."/>
            <person name="Satou M."/>
        </authorList>
    </citation>
    <scope>NUCLEOTIDE SEQUENCE [LARGE SCALE GENOMIC DNA]</scope>
    <source>
        <strain evidence="1 3">MAFF 302030</strain>
        <strain evidence="2 4">MAFF 302046</strain>
    </source>
</reference>
<dbReference type="AlphaFoldDB" id="A0A9X1YVV2"/>
<dbReference type="RefSeq" id="WP_123329590.1">
    <property type="nucleotide sequence ID" value="NZ_JALQCW010000034.1"/>
</dbReference>
<gene>
    <name evidence="1" type="ORF">M1B34_14975</name>
    <name evidence="2" type="ORF">M1B35_29965</name>
</gene>